<dbReference type="GO" id="GO:0020037">
    <property type="term" value="F:heme binding"/>
    <property type="evidence" value="ECO:0007669"/>
    <property type="project" value="InterPro"/>
</dbReference>
<evidence type="ECO:0000256" key="1">
    <source>
        <dbReference type="ARBA" id="ARBA00001971"/>
    </source>
</evidence>
<evidence type="ECO:0000256" key="6">
    <source>
        <dbReference type="ARBA" id="ARBA00023004"/>
    </source>
</evidence>
<proteinExistence type="inferred from homology"/>
<name>A0AAV4QW24_9ARAC</name>
<evidence type="ECO:0000256" key="10">
    <source>
        <dbReference type="RuleBase" id="RU000461"/>
    </source>
</evidence>
<dbReference type="EMBL" id="BPLQ01005242">
    <property type="protein sequence ID" value="GIY13450.1"/>
    <property type="molecule type" value="Genomic_DNA"/>
</dbReference>
<dbReference type="InterPro" id="IPR001128">
    <property type="entry name" value="Cyt_P450"/>
</dbReference>
<evidence type="ECO:0000256" key="9">
    <source>
        <dbReference type="PIRSR" id="PIRSR602401-1"/>
    </source>
</evidence>
<keyword evidence="6 9" id="KW-0408">Iron</keyword>
<keyword evidence="4 9" id="KW-0349">Heme</keyword>
<dbReference type="InterPro" id="IPR050196">
    <property type="entry name" value="Cytochrome_P450_Monoox"/>
</dbReference>
<dbReference type="GO" id="GO:0005789">
    <property type="term" value="C:endoplasmic reticulum membrane"/>
    <property type="evidence" value="ECO:0007669"/>
    <property type="project" value="UniProtKB-SubCell"/>
</dbReference>
<dbReference type="PRINTS" id="PR00385">
    <property type="entry name" value="P450"/>
</dbReference>
<keyword evidence="10" id="KW-0560">Oxidoreductase</keyword>
<evidence type="ECO:0000256" key="5">
    <source>
        <dbReference type="ARBA" id="ARBA00022824"/>
    </source>
</evidence>
<comment type="cofactor">
    <cofactor evidence="1 9">
        <name>heme</name>
        <dbReference type="ChEBI" id="CHEBI:30413"/>
    </cofactor>
</comment>
<dbReference type="InterPro" id="IPR036396">
    <property type="entry name" value="Cyt_P450_sf"/>
</dbReference>
<dbReference type="GO" id="GO:0005506">
    <property type="term" value="F:iron ion binding"/>
    <property type="evidence" value="ECO:0007669"/>
    <property type="project" value="InterPro"/>
</dbReference>
<protein>
    <submittedName>
        <fullName evidence="12">Cytochrome P450 4V2</fullName>
    </submittedName>
</protein>
<dbReference type="InterPro" id="IPR017972">
    <property type="entry name" value="Cyt_P450_CS"/>
</dbReference>
<evidence type="ECO:0000256" key="2">
    <source>
        <dbReference type="ARBA" id="ARBA00004586"/>
    </source>
</evidence>
<dbReference type="GO" id="GO:0016705">
    <property type="term" value="F:oxidoreductase activity, acting on paired donors, with incorporation or reduction of molecular oxygen"/>
    <property type="evidence" value="ECO:0007669"/>
    <property type="project" value="InterPro"/>
</dbReference>
<keyword evidence="11" id="KW-1133">Transmembrane helix</keyword>
<dbReference type="PANTHER" id="PTHR24291">
    <property type="entry name" value="CYTOCHROME P450 FAMILY 4"/>
    <property type="match status" value="1"/>
</dbReference>
<sequence length="515" mass="59392">MFHVKNWPIILTALVICSFVLYRFIKTIKCQVLSLAFFQPSTVPAMKTNLILFYFSCLYSAYKHCTPNSPATCLLFQGFCGYCQAFSKEKISQLSLLFRPAILFFKPESVEVLLSSTTIIDKSKEYGLLSSWFGTGLLTSPGEKWRRNRKLLTPAFHFSILENFIPVFNDQANILVSKLQESVHEPWIDIVPLMTSCTLDVICQTAMGVCINAQSGENRDYVKAVHDIGNTFMYRGFRPWLYPEVIFYRTTIGKNFKANLQCIQGLTRKVMKQKKAEMASSDKNTEEMEVIANDNCVLGKKRKAFLELLLELHLQDPSFTEEDGHDTTSMALSWSLYCLGLYPDIQKTARDELDDIFQNDPKRGVVREDLMKMKYLECVIKETLRLYPTVPMFSRECNESFTVLGHTIHPGTMCFILAYALHRDPEVFPEPEKFDPSRFFPENSKGRHPYAYIPFSAGSRNCIGQKFAMLEMKTILAYILRRFHITSLDQRDKVVVYPNIILRNVNPLRLHFQLR</sequence>
<dbReference type="CDD" id="cd20628">
    <property type="entry name" value="CYP4"/>
    <property type="match status" value="1"/>
</dbReference>
<evidence type="ECO:0000256" key="8">
    <source>
        <dbReference type="ARBA" id="ARBA00023136"/>
    </source>
</evidence>
<dbReference type="Proteomes" id="UP001054837">
    <property type="component" value="Unassembled WGS sequence"/>
</dbReference>
<dbReference type="AlphaFoldDB" id="A0AAV4QW24"/>
<accession>A0AAV4QW24</accession>
<dbReference type="PRINTS" id="PR00463">
    <property type="entry name" value="EP450I"/>
</dbReference>
<dbReference type="PROSITE" id="PS00086">
    <property type="entry name" value="CYTOCHROME_P450"/>
    <property type="match status" value="1"/>
</dbReference>
<evidence type="ECO:0000256" key="7">
    <source>
        <dbReference type="ARBA" id="ARBA00023033"/>
    </source>
</evidence>
<keyword evidence="9 10" id="KW-0479">Metal-binding</keyword>
<feature type="binding site" description="axial binding residue" evidence="9">
    <location>
        <position position="462"/>
    </location>
    <ligand>
        <name>heme</name>
        <dbReference type="ChEBI" id="CHEBI:30413"/>
    </ligand>
    <ligandPart>
        <name>Fe</name>
        <dbReference type="ChEBI" id="CHEBI:18248"/>
    </ligandPart>
</feature>
<dbReference type="PANTHER" id="PTHR24291:SF189">
    <property type="entry name" value="CYTOCHROME P450 4C3-RELATED"/>
    <property type="match status" value="1"/>
</dbReference>
<evidence type="ECO:0000313" key="12">
    <source>
        <dbReference type="EMBL" id="GIY13450.1"/>
    </source>
</evidence>
<comment type="similarity">
    <text evidence="3 10">Belongs to the cytochrome P450 family.</text>
</comment>
<keyword evidence="13" id="KW-1185">Reference proteome</keyword>
<dbReference type="InterPro" id="IPR002401">
    <property type="entry name" value="Cyt_P450_E_grp-I"/>
</dbReference>
<keyword evidence="7 10" id="KW-0503">Monooxygenase</keyword>
<dbReference type="SUPFAM" id="SSF48264">
    <property type="entry name" value="Cytochrome P450"/>
    <property type="match status" value="1"/>
</dbReference>
<evidence type="ECO:0000256" key="11">
    <source>
        <dbReference type="SAM" id="Phobius"/>
    </source>
</evidence>
<keyword evidence="11" id="KW-0812">Transmembrane</keyword>
<feature type="transmembrane region" description="Helical" evidence="11">
    <location>
        <begin position="6"/>
        <end position="25"/>
    </location>
</feature>
<keyword evidence="8 11" id="KW-0472">Membrane</keyword>
<comment type="caution">
    <text evidence="12">The sequence shown here is derived from an EMBL/GenBank/DDBJ whole genome shotgun (WGS) entry which is preliminary data.</text>
</comment>
<evidence type="ECO:0000313" key="13">
    <source>
        <dbReference type="Proteomes" id="UP001054837"/>
    </source>
</evidence>
<dbReference type="GO" id="GO:0004497">
    <property type="term" value="F:monooxygenase activity"/>
    <property type="evidence" value="ECO:0007669"/>
    <property type="project" value="UniProtKB-KW"/>
</dbReference>
<comment type="subcellular location">
    <subcellularLocation>
        <location evidence="2">Endoplasmic reticulum membrane</location>
    </subcellularLocation>
</comment>
<organism evidence="12 13">
    <name type="scientific">Caerostris darwini</name>
    <dbReference type="NCBI Taxonomy" id="1538125"/>
    <lineage>
        <taxon>Eukaryota</taxon>
        <taxon>Metazoa</taxon>
        <taxon>Ecdysozoa</taxon>
        <taxon>Arthropoda</taxon>
        <taxon>Chelicerata</taxon>
        <taxon>Arachnida</taxon>
        <taxon>Araneae</taxon>
        <taxon>Araneomorphae</taxon>
        <taxon>Entelegynae</taxon>
        <taxon>Araneoidea</taxon>
        <taxon>Araneidae</taxon>
        <taxon>Caerostris</taxon>
    </lineage>
</organism>
<keyword evidence="5" id="KW-0256">Endoplasmic reticulum</keyword>
<evidence type="ECO:0000256" key="3">
    <source>
        <dbReference type="ARBA" id="ARBA00010617"/>
    </source>
</evidence>
<gene>
    <name evidence="12" type="primary">Cyp4v2</name>
    <name evidence="12" type="ORF">CDAR_14691</name>
</gene>
<reference evidence="12 13" key="1">
    <citation type="submission" date="2021-06" db="EMBL/GenBank/DDBJ databases">
        <title>Caerostris darwini draft genome.</title>
        <authorList>
            <person name="Kono N."/>
            <person name="Arakawa K."/>
        </authorList>
    </citation>
    <scope>NUCLEOTIDE SEQUENCE [LARGE SCALE GENOMIC DNA]</scope>
</reference>
<dbReference type="Gene3D" id="1.10.630.10">
    <property type="entry name" value="Cytochrome P450"/>
    <property type="match status" value="1"/>
</dbReference>
<dbReference type="Pfam" id="PF00067">
    <property type="entry name" value="p450"/>
    <property type="match status" value="1"/>
</dbReference>
<evidence type="ECO:0000256" key="4">
    <source>
        <dbReference type="ARBA" id="ARBA00022617"/>
    </source>
</evidence>